<gene>
    <name evidence="2" type="ORF">H9L01_05600</name>
</gene>
<dbReference type="KEGG" id="eio:H9L01_05600"/>
<dbReference type="InterPro" id="IPR050303">
    <property type="entry name" value="GatZ_KbaZ_carbometab"/>
</dbReference>
<dbReference type="PROSITE" id="PS51108">
    <property type="entry name" value="PTS_EIID"/>
    <property type="match status" value="1"/>
</dbReference>
<dbReference type="RefSeq" id="WP_187533001.1">
    <property type="nucleotide sequence ID" value="NZ_CBCSHU010000002.1"/>
</dbReference>
<evidence type="ECO:0000313" key="2">
    <source>
        <dbReference type="EMBL" id="QNN59867.1"/>
    </source>
</evidence>
<organism evidence="2 3">
    <name type="scientific">Erysipelothrix inopinata</name>
    <dbReference type="NCBI Taxonomy" id="225084"/>
    <lineage>
        <taxon>Bacteria</taxon>
        <taxon>Bacillati</taxon>
        <taxon>Bacillota</taxon>
        <taxon>Erysipelotrichia</taxon>
        <taxon>Erysipelotrichales</taxon>
        <taxon>Erysipelotrichaceae</taxon>
        <taxon>Erysipelothrix</taxon>
    </lineage>
</organism>
<feature type="transmembrane region" description="Helical" evidence="1">
    <location>
        <begin position="182"/>
        <end position="202"/>
    </location>
</feature>
<dbReference type="GO" id="GO:0009401">
    <property type="term" value="P:phosphoenolpyruvate-dependent sugar phosphotransferase system"/>
    <property type="evidence" value="ECO:0007669"/>
    <property type="project" value="InterPro"/>
</dbReference>
<feature type="transmembrane region" description="Helical" evidence="1">
    <location>
        <begin position="141"/>
        <end position="161"/>
    </location>
</feature>
<reference evidence="2 3" key="1">
    <citation type="submission" date="2020-08" db="EMBL/GenBank/DDBJ databases">
        <title>Genome sequence of Erysipelothrix inopinata DSM 15511T.</title>
        <authorList>
            <person name="Hyun D.-W."/>
            <person name="Bae J.-W."/>
        </authorList>
    </citation>
    <scope>NUCLEOTIDE SEQUENCE [LARGE SCALE GENOMIC DNA]</scope>
    <source>
        <strain evidence="2 3">DSM 15511</strain>
    </source>
</reference>
<feature type="transmembrane region" description="Helical" evidence="1">
    <location>
        <begin position="254"/>
        <end position="275"/>
    </location>
</feature>
<dbReference type="InterPro" id="IPR004704">
    <property type="entry name" value="PTS_IID_man"/>
</dbReference>
<dbReference type="PANTHER" id="PTHR32502">
    <property type="entry name" value="N-ACETYLGALACTOSAMINE PERMEASE II COMPONENT-RELATED"/>
    <property type="match status" value="1"/>
</dbReference>
<dbReference type="PANTHER" id="PTHR32502:SF27">
    <property type="entry name" value="PTS SYSTEM, MANNOSE-SPECIFIC IID COMPONENT"/>
    <property type="match status" value="1"/>
</dbReference>
<dbReference type="GO" id="GO:0005886">
    <property type="term" value="C:plasma membrane"/>
    <property type="evidence" value="ECO:0007669"/>
    <property type="project" value="TreeGrafter"/>
</dbReference>
<dbReference type="Proteomes" id="UP000515928">
    <property type="component" value="Chromosome"/>
</dbReference>
<evidence type="ECO:0000313" key="3">
    <source>
        <dbReference type="Proteomes" id="UP000515928"/>
    </source>
</evidence>
<dbReference type="Pfam" id="PF03613">
    <property type="entry name" value="EIID-AGA"/>
    <property type="match status" value="1"/>
</dbReference>
<protein>
    <submittedName>
        <fullName evidence="2">PTS system mannose/fructose/sorbose family transporter subunit IID</fullName>
    </submittedName>
</protein>
<keyword evidence="3" id="KW-1185">Reference proteome</keyword>
<feature type="transmembrane region" description="Helical" evidence="1">
    <location>
        <begin position="118"/>
        <end position="135"/>
    </location>
</feature>
<feature type="transmembrane region" description="Helical" evidence="1">
    <location>
        <begin position="230"/>
        <end position="247"/>
    </location>
</feature>
<name>A0A7G9RW92_9FIRM</name>
<sequence length="276" mass="29890">MSSEASTNKITKKDLDKVYWRLQIFGTGITYNSTTSQAIGFATAMTPVLKKLYDDQPKELRVKAMERHLEYFLSQSTATGIILGISSALEETSSEEEKEAVVAVKTGMMGPLAGIGDSVFKLTIQAIAGSIGAAYAINGQFIGVILMFVIYNGINMGIKYLGVQKGYSKGMEYISSGQQARVMKNIINFATMVGVIVMGALISNSVKFKLGYELIVGETVVNLQQLADGVLPKLFPLLITVLLYQLNKKLPRKYLVFVILGILVVGTLLALGGIIV</sequence>
<evidence type="ECO:0000256" key="1">
    <source>
        <dbReference type="SAM" id="Phobius"/>
    </source>
</evidence>
<proteinExistence type="predicted"/>
<accession>A0A7G9RW92</accession>
<keyword evidence="1" id="KW-0812">Transmembrane</keyword>
<keyword evidence="1" id="KW-1133">Transmembrane helix</keyword>
<dbReference type="AlphaFoldDB" id="A0A7G9RW92"/>
<dbReference type="EMBL" id="CP060715">
    <property type="protein sequence ID" value="QNN59867.1"/>
    <property type="molecule type" value="Genomic_DNA"/>
</dbReference>
<keyword evidence="1" id="KW-0472">Membrane</keyword>